<dbReference type="PANTHER" id="PTHR43427:SF6">
    <property type="entry name" value="CHLORIDE CHANNEL PROTEIN CLC-E"/>
    <property type="match status" value="1"/>
</dbReference>
<evidence type="ECO:0000256" key="5">
    <source>
        <dbReference type="ARBA" id="ARBA00023065"/>
    </source>
</evidence>
<evidence type="ECO:0000256" key="6">
    <source>
        <dbReference type="ARBA" id="ARBA00023136"/>
    </source>
</evidence>
<feature type="transmembrane region" description="Helical" evidence="10">
    <location>
        <begin position="230"/>
        <end position="251"/>
    </location>
</feature>
<feature type="transmembrane region" description="Helical" evidence="10">
    <location>
        <begin position="58"/>
        <end position="76"/>
    </location>
</feature>
<dbReference type="CDD" id="cd01034">
    <property type="entry name" value="EriC_like"/>
    <property type="match status" value="1"/>
</dbReference>
<feature type="transmembrane region" description="Helical" evidence="10">
    <location>
        <begin position="312"/>
        <end position="336"/>
    </location>
</feature>
<dbReference type="Gene3D" id="1.10.3080.10">
    <property type="entry name" value="Clc chloride channel"/>
    <property type="match status" value="1"/>
</dbReference>
<reference evidence="11 12" key="1">
    <citation type="submission" date="2024-06" db="EMBL/GenBank/DDBJ databases">
        <title>Sorghum-associated microbial communities from plants grown in Nebraska, USA.</title>
        <authorList>
            <person name="Schachtman D."/>
        </authorList>
    </citation>
    <scope>NUCLEOTIDE SEQUENCE [LARGE SCALE GENOMIC DNA]</scope>
    <source>
        <strain evidence="11 12">3207</strain>
    </source>
</reference>
<evidence type="ECO:0000256" key="1">
    <source>
        <dbReference type="ARBA" id="ARBA00004141"/>
    </source>
</evidence>
<feature type="transmembrane region" description="Helical" evidence="10">
    <location>
        <begin position="194"/>
        <end position="218"/>
    </location>
</feature>
<keyword evidence="7" id="KW-0869">Chloride channel</keyword>
<name>A0ABV2QT21_9HYPH</name>
<gene>
    <name evidence="11" type="ORF">ABIE08_000018</name>
</gene>
<keyword evidence="2" id="KW-0813">Transport</keyword>
<dbReference type="EMBL" id="JBEPSM010000001">
    <property type="protein sequence ID" value="MET4632105.1"/>
    <property type="molecule type" value="Genomic_DNA"/>
</dbReference>
<keyword evidence="8" id="KW-0868">Chloride</keyword>
<keyword evidence="9" id="KW-0407">Ion channel</keyword>
<sequence>MLRRKLKRSQPAWLSRDVWRRRVVFWAGAGVTGLVSVAFAYAADQAQSLFHLVSSQAFWIPLILTPLGFMLCAHLARTVFPGSAGSGIQHAIAACEMTDEASRNKLLSLRVAFGKILLTLVGIASGGSIGREGPTVQVGAAIMLKVGQIGGADRARGLILAGSAAGISAAFNAPLAGIVFAIEEMSRSFETKTSGLVLSAVILAGLVSLGLVGNYNYFGQASGHVVGLQGWVMVGLCGVFGGLFGALFGRLMLWSTQTIRRWTSEMTLVRTLVIAGSCGLVVALIGLASGGITFGTGYEHARLALEGEILPWYFGPAKFIATLLSSISGIPGGIFAPSLAVGTGLGSLFALALGGTAGIAALLGMTGYFAGVVQAPITAFVIILEMTGNNSDVIPIMCASVLGYGVSSLIMPQSLYHGLAASLMHKNLTETTLRN</sequence>
<dbReference type="InterPro" id="IPR014743">
    <property type="entry name" value="Cl-channel_core"/>
</dbReference>
<dbReference type="SUPFAM" id="SSF81340">
    <property type="entry name" value="Clc chloride channel"/>
    <property type="match status" value="1"/>
</dbReference>
<keyword evidence="12" id="KW-1185">Reference proteome</keyword>
<dbReference type="Pfam" id="PF00654">
    <property type="entry name" value="Voltage_CLC"/>
    <property type="match status" value="1"/>
</dbReference>
<dbReference type="PANTHER" id="PTHR43427">
    <property type="entry name" value="CHLORIDE CHANNEL PROTEIN CLC-E"/>
    <property type="match status" value="1"/>
</dbReference>
<dbReference type="Proteomes" id="UP001549321">
    <property type="component" value="Unassembled WGS sequence"/>
</dbReference>
<accession>A0ABV2QT21</accession>
<feature type="transmembrane region" description="Helical" evidence="10">
    <location>
        <begin position="158"/>
        <end position="182"/>
    </location>
</feature>
<keyword evidence="3 10" id="KW-0812">Transmembrane</keyword>
<keyword evidence="5" id="KW-0406">Ion transport</keyword>
<evidence type="ECO:0000256" key="2">
    <source>
        <dbReference type="ARBA" id="ARBA00022448"/>
    </source>
</evidence>
<evidence type="ECO:0000256" key="3">
    <source>
        <dbReference type="ARBA" id="ARBA00022692"/>
    </source>
</evidence>
<evidence type="ECO:0000256" key="7">
    <source>
        <dbReference type="ARBA" id="ARBA00023173"/>
    </source>
</evidence>
<evidence type="ECO:0000256" key="8">
    <source>
        <dbReference type="ARBA" id="ARBA00023214"/>
    </source>
</evidence>
<evidence type="ECO:0000313" key="12">
    <source>
        <dbReference type="Proteomes" id="UP001549321"/>
    </source>
</evidence>
<protein>
    <submittedName>
        <fullName evidence="11">H+/Cl- antiporter ClcA</fullName>
    </submittedName>
</protein>
<feature type="transmembrane region" description="Helical" evidence="10">
    <location>
        <begin position="348"/>
        <end position="373"/>
    </location>
</feature>
<evidence type="ECO:0000313" key="11">
    <source>
        <dbReference type="EMBL" id="MET4632105.1"/>
    </source>
</evidence>
<evidence type="ECO:0000256" key="10">
    <source>
        <dbReference type="SAM" id="Phobius"/>
    </source>
</evidence>
<dbReference type="InterPro" id="IPR050368">
    <property type="entry name" value="ClC-type_chloride_channel"/>
</dbReference>
<comment type="caution">
    <text evidence="11">The sequence shown here is derived from an EMBL/GenBank/DDBJ whole genome shotgun (WGS) entry which is preliminary data.</text>
</comment>
<proteinExistence type="predicted"/>
<evidence type="ECO:0000256" key="9">
    <source>
        <dbReference type="ARBA" id="ARBA00023303"/>
    </source>
</evidence>
<dbReference type="PRINTS" id="PR00762">
    <property type="entry name" value="CLCHANNEL"/>
</dbReference>
<comment type="subcellular location">
    <subcellularLocation>
        <location evidence="1">Membrane</location>
        <topology evidence="1">Multi-pass membrane protein</topology>
    </subcellularLocation>
</comment>
<keyword evidence="4 10" id="KW-1133">Transmembrane helix</keyword>
<feature type="transmembrane region" description="Helical" evidence="10">
    <location>
        <begin position="107"/>
        <end position="129"/>
    </location>
</feature>
<organism evidence="11 12">
    <name type="scientific">Kaistia defluvii</name>
    <dbReference type="NCBI Taxonomy" id="410841"/>
    <lineage>
        <taxon>Bacteria</taxon>
        <taxon>Pseudomonadati</taxon>
        <taxon>Pseudomonadota</taxon>
        <taxon>Alphaproteobacteria</taxon>
        <taxon>Hyphomicrobiales</taxon>
        <taxon>Kaistiaceae</taxon>
        <taxon>Kaistia</taxon>
    </lineage>
</organism>
<dbReference type="InterPro" id="IPR001807">
    <property type="entry name" value="ClC"/>
</dbReference>
<feature type="transmembrane region" description="Helical" evidence="10">
    <location>
        <begin position="272"/>
        <end position="292"/>
    </location>
</feature>
<keyword evidence="6 10" id="KW-0472">Membrane</keyword>
<feature type="transmembrane region" description="Helical" evidence="10">
    <location>
        <begin position="393"/>
        <end position="416"/>
    </location>
</feature>
<evidence type="ECO:0000256" key="4">
    <source>
        <dbReference type="ARBA" id="ARBA00022989"/>
    </source>
</evidence>